<sequence length="1631" mass="181182">MNRVFLSIGLVCVVTTSPALALDLTKVAEVTITPAERERSAIDSLFSCGRWEQVQERASAVLDSNAGDGFAIRAMVLCAGYAGRLTEFCRMLDAGAPSPWSGIDRLGSAQREYALGLSDYYRGRLRSADRHLSTAIDAAPGWSWPLIYRVRCRRAALAPATMWEADLQTALQDPDVAGAVLCHLSRVPTPGSLDRERREACSLLDAAAWPRWIGRVRTGRLAWEATVDSAVDAAAARSAWQDLRATDGMASLIQIPTIGARITDLMLPEDAEAFCLSESQTPIETQLWSLVWAHCLTTQERDKEAATLLGSLPPFYANTKTKRFYRRLYHDSADTLMPLACEALEGLMDSWLLLRLQDLQRAAPGAIWDSLTAAIEVENPAAVIKARLTQLLDKDLQAGLALIDSLKEVRVDLGGLGYLTAKASEHIGDTAHVEAVLSGQQPAIEAGWRCGLADAALTRGDRPRARRHILRAQRLDPENASLLSQCLSPAAKLQDRSFLIALTDSLIAHCGTCAYVLRHAVHGLATCGETDRAHDVLRRAATDPRISAATACALAHSAEYLGEHDLADSLLKTAEAEEPDSRMVRYYRARYLTRQRRLNEARALAQTLVNEFPGSEDYRTLLREAGGQVSVAMAPTASGDPFASLQHDLTSTDWILTRAAEAKTIQDVDAVFLKKRLSVVADRQDRASLRTRETILIVTEQGLSRYQPYRIHFSASDPAPEVRVARVIREDGSIVDVPRTDILVTAPEDESSDVGESRCLVIPFAALQPGCILDLTYDGVEEEYGPAGWSMRLFLAEADTMQQCTVEFLCTDNLPITIHATAGIDSDRESRIDDRTLHTWEIEGVAPIVWEQMSGNIWNSHTWIGFSTYPSWEEGLRRFQREYWNHIRAEELQEQTAGIIADAHSPREKLENIYLYIHDSVRYLAIELDRGRIIPTPPTEVLSRGYGDCKDMVALFTTMLEAAGIQAEPMLVSTPDGRAPVRELPEPFIFNHMILLVPEIDGGIFCDLTTGSVCLEPGPTRLSGTEGISLSRDGSIRWRKLPESSADENGFDLEADLYPADDDSASIKVTMTCRGAIAEAYREFLAVTDSADAVPGISEKLGYGLWPTCKLNGWDLERNDCDAVVMRASFVDTAWAGPSQNSIQFLWTTEVADPLFYYPSAEGRTQDAVLPYPFRDTAVLRFHRTSPWRTEPKLASVRVSGDFYSGKIEAKERSDGDDSWVEVRQEFRLTKDQISADEYREFHDDWIRFLVAVYQPYSYYRALASKDLEQIEAYLQAHLDDTGFALQAAGRILGEDLGGEGETGLARREAARRWLSVAAKDPSADSSPAILLAILESKEGRYVRADSLLTAAAVTDPGNAYLLANLAWIKQQLGKMDERIDILQTLQRQFGNRDLLLALISALYQTSRDDEAADAEQRYFLLYGGADSSQVLLARYGGLSAAWRHESAERILEQLRGRLDEHTFAIMEQEQFLHRSQFEQAREVLERLWKENPLDSFLCNNLAWVYAVLGVELDRAEELANAAVVLSADHSASRNTLGAIYARQGHWKKAKETFQLALESDDRPSHMAANSFFLGLCEYQLGHRDKALVRWRNTQEISGSGMEALSWIRKALDLHDRNELVTGAIFVSAPE</sequence>
<dbReference type="EMBL" id="JBHPKH010000032">
    <property type="protein sequence ID" value="MFC1572708.1"/>
    <property type="molecule type" value="Genomic_DNA"/>
</dbReference>
<feature type="domain" description="DUF3857" evidence="4">
    <location>
        <begin position="688"/>
        <end position="848"/>
    </location>
</feature>
<evidence type="ECO:0000259" key="3">
    <source>
        <dbReference type="Pfam" id="PF01841"/>
    </source>
</evidence>
<dbReference type="InterPro" id="IPR011990">
    <property type="entry name" value="TPR-like_helical_dom_sf"/>
</dbReference>
<accession>A0ABV6YK42</accession>
<feature type="signal peptide" evidence="2">
    <location>
        <begin position="1"/>
        <end position="21"/>
    </location>
</feature>
<dbReference type="InterPro" id="IPR019734">
    <property type="entry name" value="TPR_rpt"/>
</dbReference>
<feature type="chain" id="PRO_5046123316" evidence="2">
    <location>
        <begin position="22"/>
        <end position="1631"/>
    </location>
</feature>
<feature type="repeat" description="TPR" evidence="1">
    <location>
        <begin position="1531"/>
        <end position="1564"/>
    </location>
</feature>
<evidence type="ECO:0000259" key="4">
    <source>
        <dbReference type="Pfam" id="PF12969"/>
    </source>
</evidence>
<dbReference type="PROSITE" id="PS50005">
    <property type="entry name" value="TPR"/>
    <property type="match status" value="1"/>
</dbReference>
<keyword evidence="2" id="KW-0732">Signal</keyword>
<dbReference type="Gene3D" id="3.10.620.30">
    <property type="match status" value="1"/>
</dbReference>
<dbReference type="Pfam" id="PF01841">
    <property type="entry name" value="Transglut_core"/>
    <property type="match status" value="1"/>
</dbReference>
<comment type="caution">
    <text evidence="5">The sequence shown here is derived from an EMBL/GenBank/DDBJ whole genome shotgun (WGS) entry which is preliminary data.</text>
</comment>
<organism evidence="5 6">
    <name type="scientific">Eiseniibacteriota bacterium</name>
    <dbReference type="NCBI Taxonomy" id="2212470"/>
    <lineage>
        <taxon>Bacteria</taxon>
        <taxon>Candidatus Eiseniibacteriota</taxon>
    </lineage>
</organism>
<dbReference type="Proteomes" id="UP001593833">
    <property type="component" value="Unassembled WGS sequence"/>
</dbReference>
<proteinExistence type="predicted"/>
<dbReference type="Gene3D" id="2.60.40.3140">
    <property type="match status" value="1"/>
</dbReference>
<evidence type="ECO:0000256" key="1">
    <source>
        <dbReference type="PROSITE-ProRule" id="PRU00339"/>
    </source>
</evidence>
<protein>
    <submittedName>
        <fullName evidence="5">DUF3857 domain-containing protein</fullName>
    </submittedName>
</protein>
<name>A0ABV6YK42_UNCEI</name>
<dbReference type="InterPro" id="IPR038765">
    <property type="entry name" value="Papain-like_cys_pep_sf"/>
</dbReference>
<evidence type="ECO:0000313" key="6">
    <source>
        <dbReference type="Proteomes" id="UP001593833"/>
    </source>
</evidence>
<dbReference type="SUPFAM" id="SSF54001">
    <property type="entry name" value="Cysteine proteinases"/>
    <property type="match status" value="1"/>
</dbReference>
<dbReference type="Gene3D" id="1.25.40.10">
    <property type="entry name" value="Tetratricopeptide repeat domain"/>
    <property type="match status" value="3"/>
</dbReference>
<keyword evidence="1" id="KW-0802">TPR repeat</keyword>
<dbReference type="SMART" id="SM00028">
    <property type="entry name" value="TPR"/>
    <property type="match status" value="6"/>
</dbReference>
<dbReference type="Pfam" id="PF12969">
    <property type="entry name" value="DUF3857"/>
    <property type="match status" value="1"/>
</dbReference>
<dbReference type="InterPro" id="IPR002931">
    <property type="entry name" value="Transglutaminase-like"/>
</dbReference>
<evidence type="ECO:0000256" key="2">
    <source>
        <dbReference type="SAM" id="SignalP"/>
    </source>
</evidence>
<keyword evidence="6" id="KW-1185">Reference proteome</keyword>
<evidence type="ECO:0000313" key="5">
    <source>
        <dbReference type="EMBL" id="MFC1572708.1"/>
    </source>
</evidence>
<dbReference type="InterPro" id="IPR024618">
    <property type="entry name" value="DUF3857"/>
</dbReference>
<dbReference type="Pfam" id="PF13432">
    <property type="entry name" value="TPR_16"/>
    <property type="match status" value="1"/>
</dbReference>
<feature type="domain" description="Transglutaminase-like" evidence="3">
    <location>
        <begin position="896"/>
        <end position="968"/>
    </location>
</feature>
<gene>
    <name evidence="5" type="ORF">ACFL6M_03825</name>
</gene>
<reference evidence="5 6" key="1">
    <citation type="submission" date="2024-09" db="EMBL/GenBank/DDBJ databases">
        <authorList>
            <person name="D'Angelo T."/>
        </authorList>
    </citation>
    <scope>NUCLEOTIDE SEQUENCE [LARGE SCALE GENOMIC DNA]</scope>
    <source>
        <strain evidence="5">SAG AM-320-E07</strain>
    </source>
</reference>
<dbReference type="SUPFAM" id="SSF48452">
    <property type="entry name" value="TPR-like"/>
    <property type="match status" value="2"/>
</dbReference>